<evidence type="ECO:0000313" key="2">
    <source>
        <dbReference type="EMBL" id="HIU59638.1"/>
    </source>
</evidence>
<reference evidence="2" key="1">
    <citation type="submission" date="2020-10" db="EMBL/GenBank/DDBJ databases">
        <authorList>
            <person name="Gilroy R."/>
        </authorList>
    </citation>
    <scope>NUCLEOTIDE SEQUENCE</scope>
    <source>
        <strain evidence="2">11687</strain>
    </source>
</reference>
<keyword evidence="1" id="KW-0812">Transmembrane</keyword>
<organism evidence="2 3">
    <name type="scientific">Candidatus Scatosoma pullistercoris</name>
    <dbReference type="NCBI Taxonomy" id="2840934"/>
    <lineage>
        <taxon>Bacteria</taxon>
        <taxon>Bacillati</taxon>
        <taxon>Bacillota</taxon>
        <taxon>Clostridia</taxon>
        <taxon>Candidatus Scatosoma</taxon>
    </lineage>
</organism>
<name>A0A9D1MFN1_9FIRM</name>
<proteinExistence type="predicted"/>
<evidence type="ECO:0000256" key="1">
    <source>
        <dbReference type="SAM" id="Phobius"/>
    </source>
</evidence>
<comment type="caution">
    <text evidence="2">The sequence shown here is derived from an EMBL/GenBank/DDBJ whole genome shotgun (WGS) entry which is preliminary data.</text>
</comment>
<dbReference type="EMBL" id="DVMZ01000164">
    <property type="protein sequence ID" value="HIU59638.1"/>
    <property type="molecule type" value="Genomic_DNA"/>
</dbReference>
<feature type="transmembrane region" description="Helical" evidence="1">
    <location>
        <begin position="138"/>
        <end position="161"/>
    </location>
</feature>
<gene>
    <name evidence="2" type="ORF">IAC57_05980</name>
</gene>
<dbReference type="AlphaFoldDB" id="A0A9D1MFN1"/>
<dbReference type="Proteomes" id="UP000824081">
    <property type="component" value="Unassembled WGS sequence"/>
</dbReference>
<sequence>MNEEIEYAEMLEIPVSTVNVVKKKRRVHGRNAGNLKERLISRINDRVGADEADRAQPDSFAQDPVYASAENAAIEDAAANAGREDPELNEFAYREGGERLDTVLLSDGPAKGRRKSFFAGAEADAEEETAPASRRAGILLTAEFALACLLCGGIFLTNVFMPSSAINTFFRSLMPGETATADNRVYSDLELGSVVSELSDAELSISPAGVLSFTDECCVYPVADGKVAEVTENADGTYNVRVDYTDSFYGMLSGLDYVYYEAGDKVYGNVPVGYSNGESAVQVTMYSEDVLLNCYTVDSENCLSWVTSES</sequence>
<evidence type="ECO:0000313" key="3">
    <source>
        <dbReference type="Proteomes" id="UP000824081"/>
    </source>
</evidence>
<keyword evidence="1" id="KW-0472">Membrane</keyword>
<accession>A0A9D1MFN1</accession>
<reference evidence="2" key="2">
    <citation type="journal article" date="2021" name="PeerJ">
        <title>Extensive microbial diversity within the chicken gut microbiome revealed by metagenomics and culture.</title>
        <authorList>
            <person name="Gilroy R."/>
            <person name="Ravi A."/>
            <person name="Getino M."/>
            <person name="Pursley I."/>
            <person name="Horton D.L."/>
            <person name="Alikhan N.F."/>
            <person name="Baker D."/>
            <person name="Gharbi K."/>
            <person name="Hall N."/>
            <person name="Watson M."/>
            <person name="Adriaenssens E.M."/>
            <person name="Foster-Nyarko E."/>
            <person name="Jarju S."/>
            <person name="Secka A."/>
            <person name="Antonio M."/>
            <person name="Oren A."/>
            <person name="Chaudhuri R.R."/>
            <person name="La Ragione R."/>
            <person name="Hildebrand F."/>
            <person name="Pallen M.J."/>
        </authorList>
    </citation>
    <scope>NUCLEOTIDE SEQUENCE</scope>
    <source>
        <strain evidence="2">11687</strain>
    </source>
</reference>
<keyword evidence="1" id="KW-1133">Transmembrane helix</keyword>
<protein>
    <submittedName>
        <fullName evidence="2">Uncharacterized protein</fullName>
    </submittedName>
</protein>